<proteinExistence type="predicted"/>
<dbReference type="OrthoDB" id="5572823at2"/>
<sequence>MISNVLNSATNLISNAQQKAASAAQTIATLPVQKDEVGGSQDIAPTELFKPIVSLKEAELENSAGVKLLKTHEKMVGALLDVKA</sequence>
<dbReference type="EMBL" id="LUUK01000200">
    <property type="protein sequence ID" value="OAI14439.1"/>
    <property type="molecule type" value="Genomic_DNA"/>
</dbReference>
<gene>
    <name evidence="1" type="ORF">A1355_12460</name>
</gene>
<evidence type="ECO:0000313" key="1">
    <source>
        <dbReference type="EMBL" id="OAI14439.1"/>
    </source>
</evidence>
<comment type="caution">
    <text evidence="1">The sequence shown here is derived from an EMBL/GenBank/DDBJ whole genome shotgun (WGS) entry which is preliminary data.</text>
</comment>
<evidence type="ECO:0008006" key="3">
    <source>
        <dbReference type="Google" id="ProtNLM"/>
    </source>
</evidence>
<dbReference type="Proteomes" id="UP000077628">
    <property type="component" value="Unassembled WGS sequence"/>
</dbReference>
<keyword evidence="2" id="KW-1185">Reference proteome</keyword>
<protein>
    <recommendedName>
        <fullName evidence="3">Flagellar biosynthesis protein FlgE</fullName>
    </recommendedName>
</protein>
<dbReference type="AlphaFoldDB" id="A0A177NB59"/>
<evidence type="ECO:0000313" key="2">
    <source>
        <dbReference type="Proteomes" id="UP000077628"/>
    </source>
</evidence>
<organism evidence="1 2">
    <name type="scientific">Methylomonas koyamae</name>
    <dbReference type="NCBI Taxonomy" id="702114"/>
    <lineage>
        <taxon>Bacteria</taxon>
        <taxon>Pseudomonadati</taxon>
        <taxon>Pseudomonadota</taxon>
        <taxon>Gammaproteobacteria</taxon>
        <taxon>Methylococcales</taxon>
        <taxon>Methylococcaceae</taxon>
        <taxon>Methylomonas</taxon>
    </lineage>
</organism>
<name>A0A177NB59_9GAMM</name>
<dbReference type="RefSeq" id="WP_064030981.1">
    <property type="nucleotide sequence ID" value="NZ_LUUK01000200.1"/>
</dbReference>
<reference evidence="2" key="1">
    <citation type="submission" date="2016-03" db="EMBL/GenBank/DDBJ databases">
        <authorList>
            <person name="Heylen K."/>
            <person name="De Vos P."/>
            <person name="Vekeman B."/>
        </authorList>
    </citation>
    <scope>NUCLEOTIDE SEQUENCE [LARGE SCALE GENOMIC DNA]</scope>
    <source>
        <strain evidence="2">R-45383</strain>
    </source>
</reference>
<accession>A0A177NB59</accession>